<dbReference type="PANTHER" id="PTHR16078">
    <property type="entry name" value="COILED-COIL DOMAIN-CONTAINING PROTEIN 87"/>
    <property type="match status" value="1"/>
</dbReference>
<accession>A0AAD8Z133</accession>
<keyword evidence="3" id="KW-1185">Reference proteome</keyword>
<dbReference type="Gene3D" id="1.20.58.1520">
    <property type="match status" value="1"/>
</dbReference>
<proteinExistence type="predicted"/>
<name>A0AAD8Z133_9TELE</name>
<evidence type="ECO:0000313" key="2">
    <source>
        <dbReference type="EMBL" id="KAK1789504.1"/>
    </source>
</evidence>
<dbReference type="InterPro" id="IPR037383">
    <property type="entry name" value="CCDC87"/>
</dbReference>
<feature type="compositionally biased region" description="Basic and acidic residues" evidence="1">
    <location>
        <begin position="348"/>
        <end position="368"/>
    </location>
</feature>
<evidence type="ECO:0000256" key="1">
    <source>
        <dbReference type="SAM" id="MobiDB-lite"/>
    </source>
</evidence>
<evidence type="ECO:0008006" key="4">
    <source>
        <dbReference type="Google" id="ProtNLM"/>
    </source>
</evidence>
<reference evidence="2" key="1">
    <citation type="submission" date="2023-03" db="EMBL/GenBank/DDBJ databases">
        <title>Electrophorus voltai genome.</title>
        <authorList>
            <person name="Bian C."/>
        </authorList>
    </citation>
    <scope>NUCLEOTIDE SEQUENCE</scope>
    <source>
        <strain evidence="2">CB-2022</strain>
        <tissue evidence="2">Muscle</tissue>
    </source>
</reference>
<gene>
    <name evidence="2" type="ORF">P4O66_015417</name>
</gene>
<dbReference type="PANTHER" id="PTHR16078:SF1">
    <property type="entry name" value="COILED-COIL DOMAIN-CONTAINING PROTEIN 87"/>
    <property type="match status" value="1"/>
</dbReference>
<dbReference type="AlphaFoldDB" id="A0AAD8Z133"/>
<dbReference type="EMBL" id="JAROKS010000022">
    <property type="protein sequence ID" value="KAK1789504.1"/>
    <property type="molecule type" value="Genomic_DNA"/>
</dbReference>
<feature type="region of interest" description="Disordered" evidence="1">
    <location>
        <begin position="348"/>
        <end position="376"/>
    </location>
</feature>
<evidence type="ECO:0000313" key="3">
    <source>
        <dbReference type="Proteomes" id="UP001239994"/>
    </source>
</evidence>
<comment type="caution">
    <text evidence="2">The sequence shown here is derived from an EMBL/GenBank/DDBJ whole genome shotgun (WGS) entry which is preliminary data.</text>
</comment>
<feature type="non-terminal residue" evidence="2">
    <location>
        <position position="784"/>
    </location>
</feature>
<dbReference type="Proteomes" id="UP001239994">
    <property type="component" value="Unassembled WGS sequence"/>
</dbReference>
<sequence>RAQEARSESSASEKIMNVPATLSELCQQLRGRLNQQSPPLSHTEDQEMLVSLITSKLGLIWRDLCGLLGDPMLTSDENRWLRGRTFGEVLHICERIYLHYLHLLDALERRSVFSPWANRNRLAARMALDLSSLLNVHSIRRRIAMGIKATRDTGYQQVVEMMHADACPRELDLRLHVKPGCKKCAASRQQQTTVEKELIEIQEKIGELDLECVYKLIPCHLELITSKMETLCATPCSTSKAEEEEDQLKTTTRLKGCNSMPELQRETLLEELEMAALPARSQSSLGLLSTTPGSGLEEHITPAEDLRRLLQDANPVENFDSETDIPPLIRALSTSGSSKLKQLTHVLRRLEDEEGRRRETEGQGEAERPQPPQAEVVSVSMPTQGVVWAAASRVSDRVCLDTISISMCPPVYNDLTGEIEALSVKWLDRNLFDRDEIKDVYEELSQSLPIQYLNFDEQSDYLSVVFHLYDSDDSDEEDECEKLLQLQRERKRRQLAKTDALRRHKQAYTPGLWNVNSVLLGEVEGADEEIQHVVRGGQGAVDNHTHTMPEGDEQVQARLERIWTTLHLSETQRLDMAIKYSSATHRDRLEEVEHDSPLAIVAWEKATNLIQQREKVMLQLEQFEKVASDPNRFFQREVHISPVPPCQGYNGTSAARMKEASSREKLQSQIAALDKLLSQIIHHIAVTFKDTVTYKGRPYGEKMRWDCVEMLYWLQQERRAQALEKLVAGRGILPARLPPINSSHILYPHLHPTPEEHFPLAIEENIQCKELLCFPCTNIEANAK</sequence>
<protein>
    <recommendedName>
        <fullName evidence="4">Coiled-coil domain containing 87</fullName>
    </recommendedName>
</protein>
<organism evidence="2 3">
    <name type="scientific">Electrophorus voltai</name>
    <dbReference type="NCBI Taxonomy" id="2609070"/>
    <lineage>
        <taxon>Eukaryota</taxon>
        <taxon>Metazoa</taxon>
        <taxon>Chordata</taxon>
        <taxon>Craniata</taxon>
        <taxon>Vertebrata</taxon>
        <taxon>Euteleostomi</taxon>
        <taxon>Actinopterygii</taxon>
        <taxon>Neopterygii</taxon>
        <taxon>Teleostei</taxon>
        <taxon>Ostariophysi</taxon>
        <taxon>Gymnotiformes</taxon>
        <taxon>Gymnotoidei</taxon>
        <taxon>Gymnotidae</taxon>
        <taxon>Electrophorus</taxon>
    </lineage>
</organism>